<gene>
    <name evidence="1" type="ORF">GJU42_21345</name>
</gene>
<protein>
    <recommendedName>
        <fullName evidence="3">Gliding motility-associated C-terminal domain-containing protein</fullName>
    </recommendedName>
</protein>
<dbReference type="Proteomes" id="UP000468990">
    <property type="component" value="Unassembled WGS sequence"/>
</dbReference>
<feature type="non-terminal residue" evidence="1">
    <location>
        <position position="1"/>
    </location>
</feature>
<evidence type="ECO:0000313" key="2">
    <source>
        <dbReference type="Proteomes" id="UP000468990"/>
    </source>
</evidence>
<keyword evidence="2" id="KW-1185">Reference proteome</keyword>
<evidence type="ECO:0000313" key="1">
    <source>
        <dbReference type="EMBL" id="MRX70532.1"/>
    </source>
</evidence>
<name>A0ABW9QCA7_9FLAO</name>
<organism evidence="1 2">
    <name type="scientific">Flavobacterium resistens</name>
    <dbReference type="NCBI Taxonomy" id="443612"/>
    <lineage>
        <taxon>Bacteria</taxon>
        <taxon>Pseudomonadati</taxon>
        <taxon>Bacteroidota</taxon>
        <taxon>Flavobacteriia</taxon>
        <taxon>Flavobacteriales</taxon>
        <taxon>Flavobacteriaceae</taxon>
        <taxon>Flavobacterium</taxon>
    </lineage>
</organism>
<proteinExistence type="predicted"/>
<feature type="non-terminal residue" evidence="1">
    <location>
        <position position="2083"/>
    </location>
</feature>
<dbReference type="InterPro" id="IPR025667">
    <property type="entry name" value="SprB_repeat"/>
</dbReference>
<accession>A0ABW9QCA7</accession>
<sequence length="2083" mass="213633">VRDAKGCITNGSVVLNKLNSPKINTVAASAVTCLATSSTVTVTTTAGTGVGTLVYSIISPATATGNTTGASSGVFTGLAPDTYTFKVTDANGCYDTKSITVNPVTPIAVAVSKLSDVKCKGDTTGSARYTVSGFSSTGNYSVVVTTSPTGLPYTTSTSGDVITLTGLSIGDYTLSVVDNTTGCPANATITIVEPANVLSASYATVNANCNIGTSKVTITAAGGTTAYKYAFVQDGVTVTDADFGPSNIAYLNPTTNLNWDVYVRDANKCEVKLDVVIAKDNAPTVTASATGQCLGVGTYTITAVGTGTGTLQYSINGTSYQSGNTFTVTTAGTYNVWVKDANNCIAQTLTPVTVYPQLTISTKLDKNITCVVGSEAAQITLTVGGGNGPFTYTSSPNTGTFAANVFTTNTAGNYTFTVTDASGCSVTTTVPVQITAPVPPEFTVTAGPAILCNGDESGSLNIVIDPTKGLAPYTINVLNTTISRNYGTQTSGLAAGNYTVTVTDAKGCTHVENITIAQPSPILIDFDKKSLECVGAGVTKGEIIIRGVSGGTANYDYYVTGINGYSKQSLNNPGNTVVFEVVDFGLYQIRVVDENGCSAFINDILIAAPVNELGIVINTASTCSSTGGSATITVKTAFAGTGPYHFNIYRGPTPPQIWTADGVDGWQGETSTKESIYTGLTPGVTYTFIIYDENTKCYYYQVAPDAIPTNSTLSLDNIIPQNRTCTGVNDGNISFDIKSIYGAPVDVTYTIVEALSNVPTSITGTRTIPANGSVTVSNAGILPVGSYYILVQETSGGNSGCGKASANFNIKESPVLLSLTASATSIADCTNLGTISAQAKDGTGPYTYQVVASGASPVAADWVSANTFTRAGSVAGIVYDVYTKDAFGCIKSVPVTVYKYQDPTINMPAPICYNGTPFDITVTGTVDGTIVGGATYSVNGSVFQSSPTFRFNAAGSYVLVIKDGKGCTATKTYEVKPQLKLNIQLTKDLDCTPTPDATITLTASGGFGPTYSYEYSTNGGTSWTTLASNVHTTTATGNYLFRATDLGNTTTCRVIEPFTLDPITPIAFTVSSTNASCNTASDGTITAVVTGGVSPFTYQLEDGATIVRPYQTSNVFIGLPAGNTYVVRVKDAKDCTDTKPAIIIQPTALTASSTITTALVCTAGNAPSKAVVTVTPSGGTTPYQYSYDNGTSFSGTNTYETFAGITFDVIVKDANGCTFTITNGVNVPALNPPTDLTFATTVAVICGGKGTVDITGHTGGVGALQYEILSPIVRAKQGSTTFANLDPDTYVFQITDANGCTYSESYTVAPVTNITVAGQLVRNITCNPGANGEVLFTVGNFAGTYSYSLNGAPAVTGQTSATISVTGITASGPQTVVITDEITTCTATATVNVAQPAALALIVASNINANCNTGAKVSVTASGGTAPYQYSFVPATATGPGTYADSNAAVLDPATLNWKVYVKDVNGCEITAPLAFSIIKDASPTMTAPAPICFTGAPVAIDLSLVATVPVTGTRVYRVNGSDITGSVYTVTTPGTYLFSVVDANGCESNIITYEVKPQVTLVASLDQDLTCVVNASISLTPGGGTGTYTTYEVKINAGGYNPITLPYNPSVDGSYTFRVTDSQGCTAVSNVVIVTPKTDPRATAVATDVSCNGGSNGSITVTASNGIAPYKYQLSQGGTVLRAYQDGNIFSNLSAATNYTVEVKDAKGCIIAIPVPVTIIQPTALTASSTITTALVCTAGNAPSKAVVTVTPSGGTTPYQYSYDNGTSFSGTNTYETFAGITFDVIVKDANGCTFTITNGVNVPALNPPTDLTFATTVAVICGGKGTVDITGHTGGVGALQYEILSPIVRAKQGSTTFANLDPDTYVFQITDANGCTYSESYTVAPVTNITVAGQLVRNVTCNPGANGEVLFTVGNFAGTYSYSLNGGPAVTGQTSATISVTGITASGPQTVVITDEITTCTATATVNVAQPAALGLIVASNINANCNTGAKVSVTASGGTAPYQYSFVPATATGPGTYADSNAAVLDPATLNWKVYVKDVNGCEITAPLAFSIIKDASPTMTAPAPICFTGAPVAIDLSLV</sequence>
<dbReference type="RefSeq" id="WP_154275408.1">
    <property type="nucleotide sequence ID" value="NZ_WKKG01000020.1"/>
</dbReference>
<reference evidence="1 2" key="1">
    <citation type="submission" date="2019-11" db="EMBL/GenBank/DDBJ databases">
        <title>Flavobacterium resistens genome.</title>
        <authorList>
            <person name="Wilson V.M."/>
            <person name="Newman J.D."/>
        </authorList>
    </citation>
    <scope>NUCLEOTIDE SEQUENCE [LARGE SCALE GENOMIC DNA]</scope>
    <source>
        <strain evidence="1 2">DSM 19382</strain>
    </source>
</reference>
<dbReference type="Pfam" id="PF13573">
    <property type="entry name" value="SprB"/>
    <property type="match status" value="3"/>
</dbReference>
<dbReference type="EMBL" id="WKKG01000020">
    <property type="protein sequence ID" value="MRX70532.1"/>
    <property type="molecule type" value="Genomic_DNA"/>
</dbReference>
<comment type="caution">
    <text evidence="1">The sequence shown here is derived from an EMBL/GenBank/DDBJ whole genome shotgun (WGS) entry which is preliminary data.</text>
</comment>
<evidence type="ECO:0008006" key="3">
    <source>
        <dbReference type="Google" id="ProtNLM"/>
    </source>
</evidence>